<dbReference type="Pfam" id="PF00411">
    <property type="entry name" value="Ribosomal_S11"/>
    <property type="match status" value="1"/>
</dbReference>
<gene>
    <name evidence="7 9" type="primary">rpsK</name>
    <name evidence="9" type="ORF">DC3_42470</name>
</gene>
<dbReference type="GO" id="GO:0019843">
    <property type="term" value="F:rRNA binding"/>
    <property type="evidence" value="ECO:0007669"/>
    <property type="project" value="UniProtKB-UniRule"/>
</dbReference>
<dbReference type="InterPro" id="IPR036967">
    <property type="entry name" value="Ribosomal_uS11_sf"/>
</dbReference>
<dbReference type="Proteomes" id="UP000321306">
    <property type="component" value="Unassembled WGS sequence"/>
</dbReference>
<dbReference type="NCBIfam" id="NF003698">
    <property type="entry name" value="PRK05309.1"/>
    <property type="match status" value="1"/>
</dbReference>
<dbReference type="HAMAP" id="MF_01310">
    <property type="entry name" value="Ribosomal_uS11"/>
    <property type="match status" value="1"/>
</dbReference>
<name>A0A511N6Y1_DEIC1</name>
<evidence type="ECO:0000256" key="2">
    <source>
        <dbReference type="ARBA" id="ARBA00022730"/>
    </source>
</evidence>
<keyword evidence="4 7" id="KW-0689">Ribosomal protein</keyword>
<evidence type="ECO:0000256" key="5">
    <source>
        <dbReference type="ARBA" id="ARBA00023274"/>
    </source>
</evidence>
<dbReference type="AlphaFoldDB" id="A0A511N6Y1"/>
<dbReference type="InterPro" id="IPR019981">
    <property type="entry name" value="Ribosomal_uS11_bac-type"/>
</dbReference>
<comment type="subunit">
    <text evidence="7">Part of the 30S ribosomal subunit. Interacts with proteins S7 and S18. Binds to IF-3.</text>
</comment>
<evidence type="ECO:0000256" key="7">
    <source>
        <dbReference type="HAMAP-Rule" id="MF_01310"/>
    </source>
</evidence>
<dbReference type="FunFam" id="3.30.420.80:FF:000010">
    <property type="entry name" value="30S ribosomal protein S11"/>
    <property type="match status" value="1"/>
</dbReference>
<dbReference type="GO" id="GO:0003735">
    <property type="term" value="F:structural constituent of ribosome"/>
    <property type="evidence" value="ECO:0007669"/>
    <property type="project" value="InterPro"/>
</dbReference>
<dbReference type="InterPro" id="IPR001971">
    <property type="entry name" value="Ribosomal_uS11"/>
</dbReference>
<dbReference type="PROSITE" id="PS00054">
    <property type="entry name" value="RIBOSOMAL_S11"/>
    <property type="match status" value="1"/>
</dbReference>
<dbReference type="GO" id="GO:1990904">
    <property type="term" value="C:ribonucleoprotein complex"/>
    <property type="evidence" value="ECO:0007669"/>
    <property type="project" value="UniProtKB-KW"/>
</dbReference>
<accession>A0A511N6Y1</accession>
<dbReference type="InterPro" id="IPR018102">
    <property type="entry name" value="Ribosomal_uS11_CS"/>
</dbReference>
<keyword evidence="5 7" id="KW-0687">Ribonucleoprotein</keyword>
<dbReference type="PIRSF" id="PIRSF002131">
    <property type="entry name" value="Ribosomal_S11"/>
    <property type="match status" value="1"/>
</dbReference>
<evidence type="ECO:0000313" key="10">
    <source>
        <dbReference type="Proteomes" id="UP000321306"/>
    </source>
</evidence>
<evidence type="ECO:0000256" key="4">
    <source>
        <dbReference type="ARBA" id="ARBA00022980"/>
    </source>
</evidence>
<dbReference type="PANTHER" id="PTHR11759">
    <property type="entry name" value="40S RIBOSOMAL PROTEIN S14/30S RIBOSOMAL PROTEIN S11"/>
    <property type="match status" value="1"/>
</dbReference>
<dbReference type="RefSeq" id="WP_034341375.1">
    <property type="nucleotide sequence ID" value="NZ_BJXB01000022.1"/>
</dbReference>
<evidence type="ECO:0000256" key="6">
    <source>
        <dbReference type="ARBA" id="ARBA00035160"/>
    </source>
</evidence>
<evidence type="ECO:0000256" key="3">
    <source>
        <dbReference type="ARBA" id="ARBA00022884"/>
    </source>
</evidence>
<reference evidence="9 10" key="1">
    <citation type="submission" date="2019-07" db="EMBL/GenBank/DDBJ databases">
        <title>Whole genome shotgun sequence of Deinococcus cellulosilyticus NBRC 106333.</title>
        <authorList>
            <person name="Hosoyama A."/>
            <person name="Uohara A."/>
            <person name="Ohji S."/>
            <person name="Ichikawa N."/>
        </authorList>
    </citation>
    <scope>NUCLEOTIDE SEQUENCE [LARGE SCALE GENOMIC DNA]</scope>
    <source>
        <strain evidence="9 10">NBRC 106333</strain>
    </source>
</reference>
<evidence type="ECO:0000256" key="1">
    <source>
        <dbReference type="ARBA" id="ARBA00006194"/>
    </source>
</evidence>
<dbReference type="Gene3D" id="3.30.420.80">
    <property type="entry name" value="Ribosomal protein S11"/>
    <property type="match status" value="1"/>
</dbReference>
<evidence type="ECO:0000256" key="8">
    <source>
        <dbReference type="RuleBase" id="RU003629"/>
    </source>
</evidence>
<dbReference type="OrthoDB" id="9806415at2"/>
<sequence length="131" mass="14120">MAKAKTNTRTKRTRRNIPHGRAYIHASYNNTIVTITDMDGNSLAWSSGGTIGYKGSKKGTPYAAQLAAADAVKKAQSTFNMSQVEVVVRGTGSGREQAIRAIQASGIDVKSIMDDSPVPHNGCRLPKKKRM</sequence>
<comment type="similarity">
    <text evidence="1 7 8">Belongs to the universal ribosomal protein uS11 family.</text>
</comment>
<comment type="caution">
    <text evidence="9">The sequence shown here is derived from an EMBL/GenBank/DDBJ whole genome shotgun (WGS) entry which is preliminary data.</text>
</comment>
<keyword evidence="10" id="KW-1185">Reference proteome</keyword>
<dbReference type="GO" id="GO:0005840">
    <property type="term" value="C:ribosome"/>
    <property type="evidence" value="ECO:0007669"/>
    <property type="project" value="UniProtKB-KW"/>
</dbReference>
<dbReference type="SUPFAM" id="SSF53137">
    <property type="entry name" value="Translational machinery components"/>
    <property type="match status" value="1"/>
</dbReference>
<comment type="function">
    <text evidence="7">Located on the platform of the 30S subunit, it bridges several disparate RNA helices of the 16S rRNA. Forms part of the Shine-Dalgarno cleft in the 70S ribosome.</text>
</comment>
<dbReference type="EMBL" id="BJXB01000022">
    <property type="protein sequence ID" value="GEM48612.1"/>
    <property type="molecule type" value="Genomic_DNA"/>
</dbReference>
<proteinExistence type="inferred from homology"/>
<keyword evidence="3 7" id="KW-0694">RNA-binding</keyword>
<dbReference type="GO" id="GO:0006412">
    <property type="term" value="P:translation"/>
    <property type="evidence" value="ECO:0007669"/>
    <property type="project" value="UniProtKB-UniRule"/>
</dbReference>
<dbReference type="NCBIfam" id="TIGR03632">
    <property type="entry name" value="uS11_bact"/>
    <property type="match status" value="1"/>
</dbReference>
<evidence type="ECO:0000313" key="9">
    <source>
        <dbReference type="EMBL" id="GEM48612.1"/>
    </source>
</evidence>
<organism evidence="9 10">
    <name type="scientific">Deinococcus cellulosilyticus (strain DSM 18568 / NBRC 106333 / KACC 11606 / 5516J-15)</name>
    <dbReference type="NCBI Taxonomy" id="1223518"/>
    <lineage>
        <taxon>Bacteria</taxon>
        <taxon>Thermotogati</taxon>
        <taxon>Deinococcota</taxon>
        <taxon>Deinococci</taxon>
        <taxon>Deinococcales</taxon>
        <taxon>Deinococcaceae</taxon>
        <taxon>Deinococcus</taxon>
    </lineage>
</organism>
<keyword evidence="2 7" id="KW-0699">rRNA-binding</keyword>
<protein>
    <recommendedName>
        <fullName evidence="6 7">Small ribosomal subunit protein uS11</fullName>
    </recommendedName>
</protein>